<comment type="caution">
    <text evidence="1">The sequence shown here is derived from an EMBL/GenBank/DDBJ whole genome shotgun (WGS) entry which is preliminary data.</text>
</comment>
<reference evidence="1 2" key="1">
    <citation type="journal article" date="2019" name="Sci. Rep.">
        <title>Orb-weaving spider Araneus ventricosus genome elucidates the spidroin gene catalogue.</title>
        <authorList>
            <person name="Kono N."/>
            <person name="Nakamura H."/>
            <person name="Ohtoshi R."/>
            <person name="Moran D.A.P."/>
            <person name="Shinohara A."/>
            <person name="Yoshida Y."/>
            <person name="Fujiwara M."/>
            <person name="Mori M."/>
            <person name="Tomita M."/>
            <person name="Arakawa K."/>
        </authorList>
    </citation>
    <scope>NUCLEOTIDE SEQUENCE [LARGE SCALE GENOMIC DNA]</scope>
</reference>
<proteinExistence type="predicted"/>
<accession>A0A4Y2UWA7</accession>
<protein>
    <submittedName>
        <fullName evidence="1">Uncharacterized protein</fullName>
    </submittedName>
</protein>
<name>A0A4Y2UWA7_ARAVE</name>
<evidence type="ECO:0000313" key="1">
    <source>
        <dbReference type="EMBL" id="GBO17305.1"/>
    </source>
</evidence>
<dbReference type="Proteomes" id="UP000499080">
    <property type="component" value="Unassembled WGS sequence"/>
</dbReference>
<gene>
    <name evidence="1" type="ORF">AVEN_111800_1</name>
</gene>
<dbReference type="AlphaFoldDB" id="A0A4Y2UWA7"/>
<dbReference type="EMBL" id="BGPR01041069">
    <property type="protein sequence ID" value="GBO17305.1"/>
    <property type="molecule type" value="Genomic_DNA"/>
</dbReference>
<evidence type="ECO:0000313" key="2">
    <source>
        <dbReference type="Proteomes" id="UP000499080"/>
    </source>
</evidence>
<organism evidence="1 2">
    <name type="scientific">Araneus ventricosus</name>
    <name type="common">Orbweaver spider</name>
    <name type="synonym">Epeira ventricosa</name>
    <dbReference type="NCBI Taxonomy" id="182803"/>
    <lineage>
        <taxon>Eukaryota</taxon>
        <taxon>Metazoa</taxon>
        <taxon>Ecdysozoa</taxon>
        <taxon>Arthropoda</taxon>
        <taxon>Chelicerata</taxon>
        <taxon>Arachnida</taxon>
        <taxon>Araneae</taxon>
        <taxon>Araneomorphae</taxon>
        <taxon>Entelegynae</taxon>
        <taxon>Araneoidea</taxon>
        <taxon>Araneidae</taxon>
        <taxon>Araneus</taxon>
    </lineage>
</organism>
<sequence length="93" mass="10548">MHRAAPSFSDVYKSVSASGQREFLLSSSQDSRLGTQRSQVLKYALPKWRLAKQATTTFSPTTRWHHQKPHQLHLLLHSPDGSPTATQFSQFKV</sequence>
<keyword evidence="2" id="KW-1185">Reference proteome</keyword>